<dbReference type="AlphaFoldDB" id="A0A608R9E6"/>
<gene>
    <name evidence="1" type="ORF">DX368_24735</name>
</gene>
<proteinExistence type="predicted"/>
<dbReference type="Pfam" id="PF06074">
    <property type="entry name" value="Portal_Mu"/>
    <property type="match status" value="1"/>
</dbReference>
<organism evidence="1">
    <name type="scientific">Salmonella montevideo</name>
    <dbReference type="NCBI Taxonomy" id="115981"/>
    <lineage>
        <taxon>Bacteria</taxon>
        <taxon>Pseudomonadati</taxon>
        <taxon>Pseudomonadota</taxon>
        <taxon>Gammaproteobacteria</taxon>
        <taxon>Enterobacterales</taxon>
        <taxon>Enterobacteriaceae</taxon>
        <taxon>Salmonella</taxon>
    </lineage>
</organism>
<dbReference type="EMBL" id="AAKSNG010000080">
    <property type="protein sequence ID" value="ECV1864901.1"/>
    <property type="molecule type" value="Genomic_DNA"/>
</dbReference>
<sequence length="275" mass="30123">WVIGKHPRGANDAEIEKLLDSMEQMVEDAVAAIPDDSSIELKAADGKADSSEVFRELITLSRSEISIALLGQNQTTEANSNKASAQAGLEVTADIRDADADIIQAAVNQVIRTVVTLNFGDVPCPVWAMWEQETIDDTRATRDEKLTRAGLRLTPQYFMREYQLQEGDIDLSDAPVADGAVPAEFAEAISADHDAQQQLDDALDILMNGGVLNGTLEPVLAPLFKRVENGVNPSELLGELAELYPQMNTDDLQERLARILFVANIWGRLHERDNG</sequence>
<evidence type="ECO:0000313" key="1">
    <source>
        <dbReference type="EMBL" id="ECV1864901.1"/>
    </source>
</evidence>
<reference evidence="1" key="1">
    <citation type="submission" date="2018-08" db="EMBL/GenBank/DDBJ databases">
        <authorList>
            <consortium name="NARMS: The National Antimicrobial Resistance Monitoring System"/>
        </authorList>
    </citation>
    <scope>NUCLEOTIDE SEQUENCE</scope>
    <source>
        <strain evidence="1">FSIS11812436</strain>
    </source>
</reference>
<name>A0A608R9E6_SALMO</name>
<accession>A0A608R9E6</accession>
<protein>
    <submittedName>
        <fullName evidence="1">DUF935 family protein</fullName>
    </submittedName>
</protein>
<feature type="non-terminal residue" evidence="1">
    <location>
        <position position="1"/>
    </location>
</feature>
<dbReference type="InterPro" id="IPR009279">
    <property type="entry name" value="Portal_Mu"/>
</dbReference>
<comment type="caution">
    <text evidence="1">The sequence shown here is derived from an EMBL/GenBank/DDBJ whole genome shotgun (WGS) entry which is preliminary data.</text>
</comment>